<dbReference type="AlphaFoldDB" id="A0A2T3ZYM1"/>
<organism evidence="1 2">
    <name type="scientific">Trichoderma harzianum CBS 226.95</name>
    <dbReference type="NCBI Taxonomy" id="983964"/>
    <lineage>
        <taxon>Eukaryota</taxon>
        <taxon>Fungi</taxon>
        <taxon>Dikarya</taxon>
        <taxon>Ascomycota</taxon>
        <taxon>Pezizomycotina</taxon>
        <taxon>Sordariomycetes</taxon>
        <taxon>Hypocreomycetidae</taxon>
        <taxon>Hypocreales</taxon>
        <taxon>Hypocreaceae</taxon>
        <taxon>Trichoderma</taxon>
    </lineage>
</organism>
<reference evidence="1 2" key="1">
    <citation type="submission" date="2016-07" db="EMBL/GenBank/DDBJ databases">
        <title>Multiple horizontal gene transfer events from other fungi enriched the ability of initially mycotrophic Trichoderma (Ascomycota) to feed on dead plant biomass.</title>
        <authorList>
            <consortium name="DOE Joint Genome Institute"/>
            <person name="Aerts A."/>
            <person name="Atanasova L."/>
            <person name="Chenthamara K."/>
            <person name="Zhang J."/>
            <person name="Grujic M."/>
            <person name="Henrissat B."/>
            <person name="Kuo A."/>
            <person name="Salamov A."/>
            <person name="Lipzen A."/>
            <person name="Labutti K."/>
            <person name="Barry K."/>
            <person name="Miao Y."/>
            <person name="Rahimi M.J."/>
            <person name="Shen Q."/>
            <person name="Grigoriev I.V."/>
            <person name="Kubicek C.P."/>
            <person name="Druzhinina I.S."/>
        </authorList>
    </citation>
    <scope>NUCLEOTIDE SEQUENCE [LARGE SCALE GENOMIC DNA]</scope>
    <source>
        <strain evidence="1 2">CBS 226.95</strain>
    </source>
</reference>
<dbReference type="RefSeq" id="XP_024769589.1">
    <property type="nucleotide sequence ID" value="XM_024913931.1"/>
</dbReference>
<name>A0A2T3ZYM1_TRIHA</name>
<dbReference type="EMBL" id="KZ679690">
    <property type="protein sequence ID" value="PTB49912.1"/>
    <property type="molecule type" value="Genomic_DNA"/>
</dbReference>
<evidence type="ECO:0000313" key="2">
    <source>
        <dbReference type="Proteomes" id="UP000241690"/>
    </source>
</evidence>
<keyword evidence="2" id="KW-1185">Reference proteome</keyword>
<accession>A0A2T3ZYM1</accession>
<proteinExistence type="predicted"/>
<evidence type="ECO:0000313" key="1">
    <source>
        <dbReference type="EMBL" id="PTB49912.1"/>
    </source>
</evidence>
<protein>
    <submittedName>
        <fullName evidence="1">Uncharacterized protein</fullName>
    </submittedName>
</protein>
<gene>
    <name evidence="1" type="ORF">M431DRAFT_268809</name>
</gene>
<dbReference type="Proteomes" id="UP000241690">
    <property type="component" value="Unassembled WGS sequence"/>
</dbReference>
<dbReference type="GeneID" id="36622495"/>
<sequence length="263" mass="29443">MIWAGILSEGGGKRQRLKKGAWMAHIVSCGSCGWILPQNGFITASSRLTKLRCREKTLMTATLSMVCQYRSPGVQMMCKATRKENPTVRAASGPTRTDSRRHFPQYYPTCEPTAQRRLSRGWLHASLLTPLCYPSKTICLTGTNCPWHLQHDFCHPEIGGNAGFWWFAWGLTPNVCKTPCAYQSPVETGRNSWMRKTVLDVPHERPRETWLAHTPAHPQFCCEFLHRTPSLAGDEGLGLSLLIRLLGRTSTNCSPLRVSVSSS</sequence>